<proteinExistence type="predicted"/>
<dbReference type="AlphaFoldDB" id="A0A101I2U4"/>
<reference evidence="8" key="1">
    <citation type="journal article" date="2015" name="MBio">
        <title>Genome-Resolved Metagenomic Analysis Reveals Roles for Candidate Phyla and Other Microbial Community Members in Biogeochemical Transformations in Oil Reservoirs.</title>
        <authorList>
            <person name="Hu P."/>
            <person name="Tom L."/>
            <person name="Singh A."/>
            <person name="Thomas B.C."/>
            <person name="Baker B.J."/>
            <person name="Piceno Y.M."/>
            <person name="Andersen G.L."/>
            <person name="Banfield J.F."/>
        </authorList>
    </citation>
    <scope>NUCLEOTIDE SEQUENCE [LARGE SCALE GENOMIC DNA]</scope>
</reference>
<evidence type="ECO:0000256" key="2">
    <source>
        <dbReference type="ARBA" id="ARBA00022475"/>
    </source>
</evidence>
<dbReference type="PANTHER" id="PTHR37693:SF1">
    <property type="entry name" value="INTEGRAL MEMBRANE PROTEIN"/>
    <property type="match status" value="1"/>
</dbReference>
<protein>
    <recommendedName>
        <fullName evidence="9">Integral membrane protein</fullName>
    </recommendedName>
</protein>
<feature type="transmembrane region" description="Helical" evidence="6">
    <location>
        <begin position="12"/>
        <end position="29"/>
    </location>
</feature>
<feature type="transmembrane region" description="Helical" evidence="6">
    <location>
        <begin position="274"/>
        <end position="295"/>
    </location>
</feature>
<keyword evidence="3 6" id="KW-0812">Transmembrane</keyword>
<feature type="transmembrane region" description="Helical" evidence="6">
    <location>
        <begin position="41"/>
        <end position="57"/>
    </location>
</feature>
<dbReference type="PANTHER" id="PTHR37693">
    <property type="entry name" value="PHOSPHATIDYLGLYCEROL LYSYLTRANSFERASE"/>
    <property type="match status" value="1"/>
</dbReference>
<comment type="subcellular location">
    <subcellularLocation>
        <location evidence="1">Cell membrane</location>
        <topology evidence="1">Multi-pass membrane protein</topology>
    </subcellularLocation>
</comment>
<feature type="transmembrane region" description="Helical" evidence="6">
    <location>
        <begin position="69"/>
        <end position="91"/>
    </location>
</feature>
<feature type="transmembrane region" description="Helical" evidence="6">
    <location>
        <begin position="228"/>
        <end position="253"/>
    </location>
</feature>
<keyword evidence="2" id="KW-1003">Cell membrane</keyword>
<comment type="caution">
    <text evidence="7">The sequence shown here is derived from an EMBL/GenBank/DDBJ whole genome shotgun (WGS) entry which is preliminary data.</text>
</comment>
<dbReference type="NCBIfam" id="TIGR00374">
    <property type="entry name" value="flippase-like domain"/>
    <property type="match status" value="1"/>
</dbReference>
<organism evidence="7 8">
    <name type="scientific">candidate division TA06 bacterium 34_109</name>
    <dbReference type="NCBI Taxonomy" id="1635277"/>
    <lineage>
        <taxon>Bacteria</taxon>
        <taxon>Bacteria division TA06</taxon>
    </lineage>
</organism>
<sequence length="354" mass="40737">MKINIKQGIKIFISLTIIASTLILVLTVSKDTWEYLKSIKPFYFLLTLVALLFYYYLDGVRVKYLAKGLGYNISVFTGIEVVVPGIFLAAITPFQTGGYPVQVYYLKKNGIPYGEGTLILFMRGVLAVIFHIVALPFIFFTYSYLLKNNVVEWIIKYIIVFYPVVLIVSLIIYFLPEKFLKFLENLDKRFFSKKKNGKSIIKRFSDFVKREIDYFKDGLKHYFKKKKILLFILLFLTFFSYIIFFSIAVLILFGLGVKVEHPLAVANLQFLHNFLVYFMPTPGASGIAETVFAILFKDICPKEILGIYAIIWRFFTFTIGALLGGILTLRIVQKTGKSIEQIMEESPGENKVEK</sequence>
<evidence type="ECO:0000313" key="8">
    <source>
        <dbReference type="Proteomes" id="UP000053467"/>
    </source>
</evidence>
<evidence type="ECO:0000256" key="1">
    <source>
        <dbReference type="ARBA" id="ARBA00004651"/>
    </source>
</evidence>
<name>A0A101I2U4_UNCT6</name>
<dbReference type="GO" id="GO:0005886">
    <property type="term" value="C:plasma membrane"/>
    <property type="evidence" value="ECO:0007669"/>
    <property type="project" value="UniProtKB-SubCell"/>
</dbReference>
<feature type="transmembrane region" description="Helical" evidence="6">
    <location>
        <begin position="307"/>
        <end position="329"/>
    </location>
</feature>
<dbReference type="InterPro" id="IPR022791">
    <property type="entry name" value="L-PG_synthase/AglD"/>
</dbReference>
<gene>
    <name evidence="7" type="ORF">XE03_0499</name>
</gene>
<evidence type="ECO:0000256" key="4">
    <source>
        <dbReference type="ARBA" id="ARBA00022989"/>
    </source>
</evidence>
<evidence type="ECO:0000256" key="5">
    <source>
        <dbReference type="ARBA" id="ARBA00023136"/>
    </source>
</evidence>
<feature type="transmembrane region" description="Helical" evidence="6">
    <location>
        <begin position="154"/>
        <end position="175"/>
    </location>
</feature>
<dbReference type="Proteomes" id="UP000053467">
    <property type="component" value="Unassembled WGS sequence"/>
</dbReference>
<keyword evidence="5 6" id="KW-0472">Membrane</keyword>
<keyword evidence="4 6" id="KW-1133">Transmembrane helix</keyword>
<evidence type="ECO:0000256" key="3">
    <source>
        <dbReference type="ARBA" id="ARBA00022692"/>
    </source>
</evidence>
<evidence type="ECO:0000256" key="6">
    <source>
        <dbReference type="SAM" id="Phobius"/>
    </source>
</evidence>
<evidence type="ECO:0000313" key="7">
    <source>
        <dbReference type="EMBL" id="KUK87608.1"/>
    </source>
</evidence>
<dbReference type="Pfam" id="PF03706">
    <property type="entry name" value="LPG_synthase_TM"/>
    <property type="match status" value="1"/>
</dbReference>
<evidence type="ECO:0008006" key="9">
    <source>
        <dbReference type="Google" id="ProtNLM"/>
    </source>
</evidence>
<dbReference type="EMBL" id="LGGX01000003">
    <property type="protein sequence ID" value="KUK87608.1"/>
    <property type="molecule type" value="Genomic_DNA"/>
</dbReference>
<accession>A0A101I2U4</accession>
<feature type="transmembrane region" description="Helical" evidence="6">
    <location>
        <begin position="118"/>
        <end position="142"/>
    </location>
</feature>